<dbReference type="InterPro" id="IPR022385">
    <property type="entry name" value="Rhs_assc_core"/>
</dbReference>
<evidence type="ECO:0000259" key="4">
    <source>
        <dbReference type="Pfam" id="PF25023"/>
    </source>
</evidence>
<dbReference type="Pfam" id="PF09056">
    <property type="entry name" value="Phospholip_A2_3"/>
    <property type="match status" value="1"/>
</dbReference>
<evidence type="ECO:0000256" key="1">
    <source>
        <dbReference type="ARBA" id="ARBA00022737"/>
    </source>
</evidence>
<gene>
    <name evidence="5" type="ordered locus">Gura_1472</name>
</gene>
<organism evidence="5 6">
    <name type="scientific">Geotalea uraniireducens (strain Rf4)</name>
    <name type="common">Geobacter uraniireducens</name>
    <dbReference type="NCBI Taxonomy" id="351605"/>
    <lineage>
        <taxon>Bacteria</taxon>
        <taxon>Pseudomonadati</taxon>
        <taxon>Thermodesulfobacteriota</taxon>
        <taxon>Desulfuromonadia</taxon>
        <taxon>Geobacterales</taxon>
        <taxon>Geobacteraceae</taxon>
        <taxon>Geotalea</taxon>
    </lineage>
</organism>
<proteinExistence type="predicted"/>
<dbReference type="SUPFAM" id="SSF48619">
    <property type="entry name" value="Phospholipase A2, PLA2"/>
    <property type="match status" value="1"/>
</dbReference>
<evidence type="ECO:0000313" key="6">
    <source>
        <dbReference type="Proteomes" id="UP000006695"/>
    </source>
</evidence>
<dbReference type="InterPro" id="IPR050708">
    <property type="entry name" value="T6SS_VgrG/RHS"/>
</dbReference>
<keyword evidence="3" id="KW-0812">Transmembrane</keyword>
<feature type="domain" description="Teneurin-like YD-shell" evidence="4">
    <location>
        <begin position="602"/>
        <end position="804"/>
    </location>
</feature>
<dbReference type="EMBL" id="CP000698">
    <property type="protein sequence ID" value="ABQ25671.1"/>
    <property type="molecule type" value="Genomic_DNA"/>
</dbReference>
<dbReference type="InterPro" id="IPR006530">
    <property type="entry name" value="YD"/>
</dbReference>
<evidence type="ECO:0000256" key="2">
    <source>
        <dbReference type="SAM" id="MobiDB-lite"/>
    </source>
</evidence>
<dbReference type="InterPro" id="IPR036444">
    <property type="entry name" value="PLipase_A2_dom_sf"/>
</dbReference>
<feature type="domain" description="Teneurin-like YD-shell" evidence="4">
    <location>
        <begin position="1221"/>
        <end position="1476"/>
    </location>
</feature>
<accession>A5GE16</accession>
<reference evidence="5 6" key="1">
    <citation type="submission" date="2007-05" db="EMBL/GenBank/DDBJ databases">
        <title>Complete sequence of Geobacter uraniireducens Rf4.</title>
        <authorList>
            <consortium name="US DOE Joint Genome Institute"/>
            <person name="Copeland A."/>
            <person name="Lucas S."/>
            <person name="Lapidus A."/>
            <person name="Barry K."/>
            <person name="Detter J.C."/>
            <person name="Glavina del Rio T."/>
            <person name="Hammon N."/>
            <person name="Israni S."/>
            <person name="Dalin E."/>
            <person name="Tice H."/>
            <person name="Pitluck S."/>
            <person name="Chertkov O."/>
            <person name="Brettin T."/>
            <person name="Bruce D."/>
            <person name="Han C."/>
            <person name="Schmutz J."/>
            <person name="Larimer F."/>
            <person name="Land M."/>
            <person name="Hauser L."/>
            <person name="Kyrpides N."/>
            <person name="Mikhailova N."/>
            <person name="Shelobolina E."/>
            <person name="Aklujkar M."/>
            <person name="Lovley D."/>
            <person name="Richardson P."/>
        </authorList>
    </citation>
    <scope>NUCLEOTIDE SEQUENCE [LARGE SCALE GENOMIC DNA]</scope>
    <source>
        <strain evidence="5 6">Rf4</strain>
    </source>
</reference>
<dbReference type="NCBIfam" id="TIGR01643">
    <property type="entry name" value="YD_repeat_2x"/>
    <property type="match status" value="18"/>
</dbReference>
<dbReference type="Gene3D" id="2.60.40.4070">
    <property type="match status" value="1"/>
</dbReference>
<dbReference type="InterPro" id="IPR015141">
    <property type="entry name" value="PLipase_A2_prok/fun"/>
</dbReference>
<dbReference type="GO" id="GO:0006644">
    <property type="term" value="P:phospholipid metabolic process"/>
    <property type="evidence" value="ECO:0007669"/>
    <property type="project" value="InterPro"/>
</dbReference>
<dbReference type="GO" id="GO:0050482">
    <property type="term" value="P:arachidonate secretion"/>
    <property type="evidence" value="ECO:0007669"/>
    <property type="project" value="InterPro"/>
</dbReference>
<keyword evidence="1" id="KW-0677">Repeat</keyword>
<dbReference type="STRING" id="351605.Gura_1472"/>
<dbReference type="PANTHER" id="PTHR32305">
    <property type="match status" value="1"/>
</dbReference>
<dbReference type="Pfam" id="PF25023">
    <property type="entry name" value="TEN_YD-shell"/>
    <property type="match status" value="3"/>
</dbReference>
<feature type="transmembrane region" description="Helical" evidence="3">
    <location>
        <begin position="7"/>
        <end position="25"/>
    </location>
</feature>
<sequence length="1600" mass="174028">MIFFNKLIKYYFLCLAILIIHFLLFNENAFGNTYLTNVKIFGGNAHYYQKTTSNAVPDPASHGSEYVGSCNIGSLIWFTEYTGEYDKKIDVSVSGGNFSRCTFINSSGAITFTDDGCVSCTEPKSSESSGGCTNYNEENFQMTLMAGYFAKEYNCDRSIYPCERSSGPCGFETNEASSSFDLLLSCDGDMQFDKIIISGHNAAWDSNMVPGSLFLINGISPTTSSGSLTWEIPFDGKCGDRITMTSSVPYSYGAIEVDSISAIPIFCDIKIDNLSTTKATIDPNAGETTIFYGSISSSKSYTWILSVGGKTVNGSGNPSVVWDGKDSTGNIVADGMYTATLTAMTTDGKCSDSATTQVEVKKGPEQCNLDHDFQSRVNVTTGWLSHSQDLFSLKGGSLSTSISLAYNSLAPRTGPIDTDIIHHFQKALHVRDDGSILYREWDQTLVYTFSDTGYQPPSGDTSTLVKNVDGSYVLTDVDGTVNNFNQNGKISATVEPSGKTYGFAYTADSVTVTDPYNKSTIFSILYYNSINPMTGTLGTGWSHNYEIALQDQGNGAILFKDGQLSRLYTRSGDTYVSPPGDYSTLVKNTDGTFVITEKDGLNHNFDQWGRILSRLDKNGTAMTFAYDGGNLSGVTDGAGRTVTFAYDGTNKLLSVTDPKGNAYTFGYDGGNLITVTNPDSGQWSYTYDPAGFLLTKADPGGNVVTYVYDDTHRVISGTDPEGRSRDLDYAASVPGSDTAKTTTFKEKDGGEWQYTYDTSAGTLTSKTDPLGNTTSFTYDSRKKMLTKTEPVIGTTTYSYDANDYMTSLTDPLSNTTSYTYNSRGQVLTVSGPAGTTTNTYDANGNLLTVTDPARATTTYEYDPKGNVTKITDAKGKATTFVYDASGMLTSTTDQTGATTTYTHDANGSMATSTDTTGKVTTFTYDGMNRLATVTDPLGHVTTYDYDKIGNRTSVTDANGNTTTYKYNYRGQVIEAKDAQGSTTTYTYGATGCTSCGGGVDKLTALTDAKGQTTSWQYDLLGHLASETDPLQKVTAYMYDPAGRMNLKTDANGAAVAYGYDPLRRLTGKTYPDGSSLSYTYDTAGHVQTAANSNVTYIYAYDAAGRATSVTDSRGYTLAYEYDLLGNRTKMKFQPGTADERITTYAYDDGNRLTDIIAPAGTFTYGYDALGRRTSLGYPNQVTAAYTYDDAGRLTSLSHTAGGSTIAAFSYALDNVGNRTSKATTEAENYLYDVVYRLLNAASPKPETFTYDAVGNRQTGPGAKDTGYLHNAGNQMTQGRKLAYGYDNNGNQTNRAVPGAFDKSWTQTWDNENRLVKVEKVKGAEKRTVSFSYDPFGRRIVKQMTVVKDGVTKTSSSSYVYDNDNIALEVYTDETGAVTKTFYTHGAGIDEHLALEHGGQFYYYHADGLGSIVSITDANRNVVQSYEYDSFGMVKPSTVFANSYTYTGREWDKETGLYFYRARYYDPMEGRFISKDPVGFKGGINIYAYVSNNVVNDTDPSGLYPGPCGNDSHQWVPDSPWGFCDFSGPCQRHDDCYGCSGKRQGKTKSQCDRDFLNNMLNTCKGLQGKAYTTCVGAAYVYYVAVSRGGDKDFDNARKCCQ</sequence>
<dbReference type="Pfam" id="PF05593">
    <property type="entry name" value="RHS_repeat"/>
    <property type="match status" value="4"/>
</dbReference>
<keyword evidence="3" id="KW-1133">Transmembrane helix</keyword>
<dbReference type="KEGG" id="gur:Gura_1472"/>
<feature type="region of interest" description="Disordered" evidence="2">
    <location>
        <begin position="1249"/>
        <end position="1270"/>
    </location>
</feature>
<dbReference type="HOGENOM" id="CLU_244317_0_0_7"/>
<protein>
    <submittedName>
        <fullName evidence="5">YD repeat protein</fullName>
    </submittedName>
</protein>
<feature type="domain" description="Teneurin-like YD-shell" evidence="4">
    <location>
        <begin position="812"/>
        <end position="956"/>
    </location>
</feature>
<dbReference type="GO" id="GO:0004623">
    <property type="term" value="F:phospholipase A2 activity"/>
    <property type="evidence" value="ECO:0007669"/>
    <property type="project" value="InterPro"/>
</dbReference>
<name>A5GE16_GEOUR</name>
<evidence type="ECO:0000256" key="3">
    <source>
        <dbReference type="SAM" id="Phobius"/>
    </source>
</evidence>
<dbReference type="Gene3D" id="2.180.10.10">
    <property type="entry name" value="RHS repeat-associated core"/>
    <property type="match status" value="4"/>
</dbReference>
<dbReference type="NCBIfam" id="TIGR03696">
    <property type="entry name" value="Rhs_assc_core"/>
    <property type="match status" value="1"/>
</dbReference>
<dbReference type="InterPro" id="IPR056823">
    <property type="entry name" value="TEN-like_YD-shell"/>
</dbReference>
<evidence type="ECO:0000313" key="5">
    <source>
        <dbReference type="EMBL" id="ABQ25671.1"/>
    </source>
</evidence>
<dbReference type="PANTHER" id="PTHR32305:SF15">
    <property type="entry name" value="PROTEIN RHSA-RELATED"/>
    <property type="match status" value="1"/>
</dbReference>
<dbReference type="Gene3D" id="1.20.90.10">
    <property type="entry name" value="Phospholipase A2 domain"/>
    <property type="match status" value="1"/>
</dbReference>
<dbReference type="Proteomes" id="UP000006695">
    <property type="component" value="Chromosome"/>
</dbReference>
<dbReference type="InterPro" id="IPR031325">
    <property type="entry name" value="RHS_repeat"/>
</dbReference>
<keyword evidence="6" id="KW-1185">Reference proteome</keyword>
<keyword evidence="3" id="KW-0472">Membrane</keyword>